<evidence type="ECO:0000313" key="2">
    <source>
        <dbReference type="EMBL" id="JAD25378.1"/>
    </source>
</evidence>
<dbReference type="EMBL" id="GBRH01272517">
    <property type="protein sequence ID" value="JAD25378.1"/>
    <property type="molecule type" value="Transcribed_RNA"/>
</dbReference>
<accession>A0A0A8YIN8</accession>
<reference evidence="2" key="1">
    <citation type="submission" date="2014-09" db="EMBL/GenBank/DDBJ databases">
        <authorList>
            <person name="Magalhaes I.L.F."/>
            <person name="Oliveira U."/>
            <person name="Santos F.R."/>
            <person name="Vidigal T.H.D.A."/>
            <person name="Brescovit A.D."/>
            <person name="Santos A.J."/>
        </authorList>
    </citation>
    <scope>NUCLEOTIDE SEQUENCE</scope>
    <source>
        <tissue evidence="2">Shoot tissue taken approximately 20 cm above the soil surface</tissue>
    </source>
</reference>
<feature type="chain" id="PRO_5002061834" evidence="1">
    <location>
        <begin position="23"/>
        <end position="40"/>
    </location>
</feature>
<reference evidence="2" key="2">
    <citation type="journal article" date="2015" name="Data Brief">
        <title>Shoot transcriptome of the giant reed, Arundo donax.</title>
        <authorList>
            <person name="Barrero R.A."/>
            <person name="Guerrero F.D."/>
            <person name="Moolhuijzen P."/>
            <person name="Goolsby J.A."/>
            <person name="Tidwell J."/>
            <person name="Bellgard S.E."/>
            <person name="Bellgard M.I."/>
        </authorList>
    </citation>
    <scope>NUCLEOTIDE SEQUENCE</scope>
    <source>
        <tissue evidence="2">Shoot tissue taken approximately 20 cm above the soil surface</tissue>
    </source>
</reference>
<keyword evidence="1" id="KW-0732">Signal</keyword>
<feature type="signal peptide" evidence="1">
    <location>
        <begin position="1"/>
        <end position="22"/>
    </location>
</feature>
<protein>
    <submittedName>
        <fullName evidence="2">Uncharacterized protein</fullName>
    </submittedName>
</protein>
<name>A0A0A8YIN8_ARUDO</name>
<evidence type="ECO:0000256" key="1">
    <source>
        <dbReference type="SAM" id="SignalP"/>
    </source>
</evidence>
<dbReference type="AlphaFoldDB" id="A0A0A8YIN8"/>
<proteinExistence type="predicted"/>
<sequence>MFHSTMFLKFSTILISVQSILGKYLTFSNAEKDAANKVLK</sequence>
<organism evidence="2">
    <name type="scientific">Arundo donax</name>
    <name type="common">Giant reed</name>
    <name type="synonym">Donax arundinaceus</name>
    <dbReference type="NCBI Taxonomy" id="35708"/>
    <lineage>
        <taxon>Eukaryota</taxon>
        <taxon>Viridiplantae</taxon>
        <taxon>Streptophyta</taxon>
        <taxon>Embryophyta</taxon>
        <taxon>Tracheophyta</taxon>
        <taxon>Spermatophyta</taxon>
        <taxon>Magnoliopsida</taxon>
        <taxon>Liliopsida</taxon>
        <taxon>Poales</taxon>
        <taxon>Poaceae</taxon>
        <taxon>PACMAD clade</taxon>
        <taxon>Arundinoideae</taxon>
        <taxon>Arundineae</taxon>
        <taxon>Arundo</taxon>
    </lineage>
</organism>